<protein>
    <submittedName>
        <fullName evidence="4">GNAT family N-acetyltransferase</fullName>
    </submittedName>
</protein>
<organism evidence="4 5">
    <name type="scientific">Paludibaculum fermentans</name>
    <dbReference type="NCBI Taxonomy" id="1473598"/>
    <lineage>
        <taxon>Bacteria</taxon>
        <taxon>Pseudomonadati</taxon>
        <taxon>Acidobacteriota</taxon>
        <taxon>Terriglobia</taxon>
        <taxon>Bryobacterales</taxon>
        <taxon>Bryobacteraceae</taxon>
        <taxon>Paludibaculum</taxon>
    </lineage>
</organism>
<dbReference type="InterPro" id="IPR000182">
    <property type="entry name" value="GNAT_dom"/>
</dbReference>
<evidence type="ECO:0000313" key="4">
    <source>
        <dbReference type="EMBL" id="QOY88160.1"/>
    </source>
</evidence>
<sequence>MVTACIIAQIHREARRPYSANRSSHRALGQRPARTRPDVILFRTESEASDLSNISSQDVTIRLAAREDAPACGAICFEAFAKINAAHGFPCDFPSPEVPKGLLSALFSSPDFYCVVAEVEGRLVGSNCMDERAVIAGIGPITVDPGVQNLGVGGKLMQAALERASGRGAAGVRLVQAAFHNRSFSLYTRLGFDIQEPLACLQGRPVERHVPGCEVRPAQTADLDACNELSRRVHGFDRGRDLAQAIREQTALVVERAGRITGYASSLAFFGHTTAETNVDLQALIASKDSFGGPGLLVPTRNSALLRWCLNNGLRVVQPMNLMSLGLYNEPAGAWLPSIMY</sequence>
<dbReference type="CDD" id="cd04301">
    <property type="entry name" value="NAT_SF"/>
    <property type="match status" value="1"/>
</dbReference>
<feature type="domain" description="N-acetyltransferase" evidence="3">
    <location>
        <begin position="59"/>
        <end position="222"/>
    </location>
</feature>
<keyword evidence="5" id="KW-1185">Reference proteome</keyword>
<dbReference type="KEGG" id="pfer:IRI77_36400"/>
<evidence type="ECO:0000256" key="1">
    <source>
        <dbReference type="ARBA" id="ARBA00022679"/>
    </source>
</evidence>
<proteinExistence type="predicted"/>
<evidence type="ECO:0000313" key="5">
    <source>
        <dbReference type="Proteomes" id="UP000593892"/>
    </source>
</evidence>
<dbReference type="AlphaFoldDB" id="A0A7S7NQW2"/>
<dbReference type="Pfam" id="PF00583">
    <property type="entry name" value="Acetyltransf_1"/>
    <property type="match status" value="1"/>
</dbReference>
<name>A0A7S7NQW2_PALFE</name>
<dbReference type="Proteomes" id="UP000593892">
    <property type="component" value="Chromosome"/>
</dbReference>
<dbReference type="InterPro" id="IPR050832">
    <property type="entry name" value="Bact_Acetyltransf"/>
</dbReference>
<dbReference type="Gene3D" id="3.40.630.30">
    <property type="match status" value="2"/>
</dbReference>
<dbReference type="GO" id="GO:0016747">
    <property type="term" value="F:acyltransferase activity, transferring groups other than amino-acyl groups"/>
    <property type="evidence" value="ECO:0007669"/>
    <property type="project" value="InterPro"/>
</dbReference>
<dbReference type="PANTHER" id="PTHR43877">
    <property type="entry name" value="AMINOALKYLPHOSPHONATE N-ACETYLTRANSFERASE-RELATED-RELATED"/>
    <property type="match status" value="1"/>
</dbReference>
<evidence type="ECO:0000259" key="3">
    <source>
        <dbReference type="PROSITE" id="PS51186"/>
    </source>
</evidence>
<evidence type="ECO:0000256" key="2">
    <source>
        <dbReference type="ARBA" id="ARBA00023315"/>
    </source>
</evidence>
<gene>
    <name evidence="4" type="ORF">IRI77_36400</name>
</gene>
<accession>A0A7S7NQW2</accession>
<dbReference type="InterPro" id="IPR016181">
    <property type="entry name" value="Acyl_CoA_acyltransferase"/>
</dbReference>
<keyword evidence="1 4" id="KW-0808">Transferase</keyword>
<dbReference type="SUPFAM" id="SSF55729">
    <property type="entry name" value="Acyl-CoA N-acyltransferases (Nat)"/>
    <property type="match status" value="1"/>
</dbReference>
<keyword evidence="2" id="KW-0012">Acyltransferase</keyword>
<reference evidence="4 5" key="1">
    <citation type="submission" date="2020-10" db="EMBL/GenBank/DDBJ databases">
        <title>Complete genome sequence of Paludibaculum fermentans P105T, a facultatively anaerobic acidobacterium capable of dissimilatory Fe(III) reduction.</title>
        <authorList>
            <person name="Dedysh S.N."/>
            <person name="Beletsky A.V."/>
            <person name="Kulichevskaya I.S."/>
            <person name="Mardanov A.V."/>
            <person name="Ravin N.V."/>
        </authorList>
    </citation>
    <scope>NUCLEOTIDE SEQUENCE [LARGE SCALE GENOMIC DNA]</scope>
    <source>
        <strain evidence="4 5">P105</strain>
    </source>
</reference>
<dbReference type="PROSITE" id="PS51186">
    <property type="entry name" value="GNAT"/>
    <property type="match status" value="1"/>
</dbReference>
<dbReference type="EMBL" id="CP063849">
    <property type="protein sequence ID" value="QOY88160.1"/>
    <property type="molecule type" value="Genomic_DNA"/>
</dbReference>